<dbReference type="KEGG" id="tvs:TRAVEDRAFT_54570"/>
<gene>
    <name evidence="2" type="ORF">TRAVEDRAFT_54570</name>
</gene>
<keyword evidence="3" id="KW-1185">Reference proteome</keyword>
<feature type="compositionally biased region" description="Low complexity" evidence="1">
    <location>
        <begin position="232"/>
        <end position="252"/>
    </location>
</feature>
<feature type="compositionally biased region" description="Low complexity" evidence="1">
    <location>
        <begin position="346"/>
        <end position="359"/>
    </location>
</feature>
<name>R7S6D6_TRAVS</name>
<dbReference type="GeneID" id="19417447"/>
<evidence type="ECO:0000313" key="2">
    <source>
        <dbReference type="EMBL" id="EIW51431.1"/>
    </source>
</evidence>
<dbReference type="AlphaFoldDB" id="R7S6D6"/>
<feature type="compositionally biased region" description="Acidic residues" evidence="1">
    <location>
        <begin position="107"/>
        <end position="118"/>
    </location>
</feature>
<dbReference type="Proteomes" id="UP000054317">
    <property type="component" value="Unassembled WGS sequence"/>
</dbReference>
<organism evidence="2 3">
    <name type="scientific">Trametes versicolor (strain FP-101664)</name>
    <name type="common">White-rot fungus</name>
    <name type="synonym">Coriolus versicolor</name>
    <dbReference type="NCBI Taxonomy" id="717944"/>
    <lineage>
        <taxon>Eukaryota</taxon>
        <taxon>Fungi</taxon>
        <taxon>Dikarya</taxon>
        <taxon>Basidiomycota</taxon>
        <taxon>Agaricomycotina</taxon>
        <taxon>Agaricomycetes</taxon>
        <taxon>Polyporales</taxon>
        <taxon>Polyporaceae</taxon>
        <taxon>Trametes</taxon>
    </lineage>
</organism>
<accession>R7S6D6</accession>
<sequence length="387" mass="41032">MRQPFAYNAELHAGVCGAVLCPQLPLPLASARHDLASHMDNSPHNHRRDRYEWWEDYYHVFEVSPPRSEDQAPSPERLDPAQEEHVVQEMLIDLATQDYLPPRDGPEEQEEKEEDEDLEHIGSGVSFEEGELAEHHLENDNSTRCAGTYEAAGCDRAGTPNDAVHLPGDPAHEGMDPGSPLTALPHSSSSSDAGEKSTGPARIKQAGPSQVDGGYSDAVNHPGEPADEGMDPGSPLTPLPHSSSSPEVVESLAPVRGGTSGAQGVLTERPVGATSANGPSAPSAPAATRRSKRLAATTTVVHAPTSSSRRGTRRGDHRGSSATNIGSARAQPAASTTGRARRRTDTPPGETELESSGEGSSRHAAKRRITVVMSPSDIDGPAAKRRK</sequence>
<reference evidence="3" key="1">
    <citation type="journal article" date="2012" name="Science">
        <title>The Paleozoic origin of enzymatic lignin decomposition reconstructed from 31 fungal genomes.</title>
        <authorList>
            <person name="Floudas D."/>
            <person name="Binder M."/>
            <person name="Riley R."/>
            <person name="Barry K."/>
            <person name="Blanchette R.A."/>
            <person name="Henrissat B."/>
            <person name="Martinez A.T."/>
            <person name="Otillar R."/>
            <person name="Spatafora J.W."/>
            <person name="Yadav J.S."/>
            <person name="Aerts A."/>
            <person name="Benoit I."/>
            <person name="Boyd A."/>
            <person name="Carlson A."/>
            <person name="Copeland A."/>
            <person name="Coutinho P.M."/>
            <person name="de Vries R.P."/>
            <person name="Ferreira P."/>
            <person name="Findley K."/>
            <person name="Foster B."/>
            <person name="Gaskell J."/>
            <person name="Glotzer D."/>
            <person name="Gorecki P."/>
            <person name="Heitman J."/>
            <person name="Hesse C."/>
            <person name="Hori C."/>
            <person name="Igarashi K."/>
            <person name="Jurgens J.A."/>
            <person name="Kallen N."/>
            <person name="Kersten P."/>
            <person name="Kohler A."/>
            <person name="Kuees U."/>
            <person name="Kumar T.K.A."/>
            <person name="Kuo A."/>
            <person name="LaButti K."/>
            <person name="Larrondo L.F."/>
            <person name="Lindquist E."/>
            <person name="Ling A."/>
            <person name="Lombard V."/>
            <person name="Lucas S."/>
            <person name="Lundell T."/>
            <person name="Martin R."/>
            <person name="McLaughlin D.J."/>
            <person name="Morgenstern I."/>
            <person name="Morin E."/>
            <person name="Murat C."/>
            <person name="Nagy L.G."/>
            <person name="Nolan M."/>
            <person name="Ohm R.A."/>
            <person name="Patyshakuliyeva A."/>
            <person name="Rokas A."/>
            <person name="Ruiz-Duenas F.J."/>
            <person name="Sabat G."/>
            <person name="Salamov A."/>
            <person name="Samejima M."/>
            <person name="Schmutz J."/>
            <person name="Slot J.C."/>
            <person name="St John F."/>
            <person name="Stenlid J."/>
            <person name="Sun H."/>
            <person name="Sun S."/>
            <person name="Syed K."/>
            <person name="Tsang A."/>
            <person name="Wiebenga A."/>
            <person name="Young D."/>
            <person name="Pisabarro A."/>
            <person name="Eastwood D.C."/>
            <person name="Martin F."/>
            <person name="Cullen D."/>
            <person name="Grigoriev I.V."/>
            <person name="Hibbett D.S."/>
        </authorList>
    </citation>
    <scope>NUCLEOTIDE SEQUENCE [LARGE SCALE GENOMIC DNA]</scope>
    <source>
        <strain evidence="3">FP-101664</strain>
    </source>
</reference>
<protein>
    <submittedName>
        <fullName evidence="2">Uncharacterized protein</fullName>
    </submittedName>
</protein>
<feature type="compositionally biased region" description="Low complexity" evidence="1">
    <location>
        <begin position="272"/>
        <end position="288"/>
    </location>
</feature>
<feature type="region of interest" description="Disordered" evidence="1">
    <location>
        <begin position="156"/>
        <end position="387"/>
    </location>
</feature>
<evidence type="ECO:0000256" key="1">
    <source>
        <dbReference type="SAM" id="MobiDB-lite"/>
    </source>
</evidence>
<dbReference type="EMBL" id="JH711804">
    <property type="protein sequence ID" value="EIW51431.1"/>
    <property type="molecule type" value="Genomic_DNA"/>
</dbReference>
<evidence type="ECO:0000313" key="3">
    <source>
        <dbReference type="Proteomes" id="UP000054317"/>
    </source>
</evidence>
<dbReference type="RefSeq" id="XP_008045680.1">
    <property type="nucleotide sequence ID" value="XM_008047489.1"/>
</dbReference>
<feature type="region of interest" description="Disordered" evidence="1">
    <location>
        <begin position="98"/>
        <end position="119"/>
    </location>
</feature>
<proteinExistence type="predicted"/>